<dbReference type="SUPFAM" id="SSF161098">
    <property type="entry name" value="MetI-like"/>
    <property type="match status" value="1"/>
</dbReference>
<proteinExistence type="inferred from homology"/>
<feature type="transmembrane region" description="Helical" evidence="7">
    <location>
        <begin position="135"/>
        <end position="152"/>
    </location>
</feature>
<feature type="transmembrane region" description="Helical" evidence="7">
    <location>
        <begin position="36"/>
        <end position="62"/>
    </location>
</feature>
<dbReference type="InterPro" id="IPR050809">
    <property type="entry name" value="UgpAE/MalFG_permease"/>
</dbReference>
<dbReference type="PANTHER" id="PTHR43227">
    <property type="entry name" value="BLL4140 PROTEIN"/>
    <property type="match status" value="1"/>
</dbReference>
<keyword evidence="10" id="KW-0762">Sugar transport</keyword>
<evidence type="ECO:0000313" key="11">
    <source>
        <dbReference type="Proteomes" id="UP000540568"/>
    </source>
</evidence>
<dbReference type="RefSeq" id="WP_312876995.1">
    <property type="nucleotide sequence ID" value="NZ_BAAATF010000006.1"/>
</dbReference>
<feature type="compositionally biased region" description="Pro residues" evidence="8">
    <location>
        <begin position="1"/>
        <end position="11"/>
    </location>
</feature>
<reference evidence="10 11" key="1">
    <citation type="submission" date="2020-07" db="EMBL/GenBank/DDBJ databases">
        <title>Sequencing the genomes of 1000 actinobacteria strains.</title>
        <authorList>
            <person name="Klenk H.-P."/>
        </authorList>
    </citation>
    <scope>NUCLEOTIDE SEQUENCE [LARGE SCALE GENOMIC DNA]</scope>
    <source>
        <strain evidence="10 11">DSM 44121</strain>
    </source>
</reference>
<feature type="region of interest" description="Disordered" evidence="8">
    <location>
        <begin position="1"/>
        <end position="25"/>
    </location>
</feature>
<keyword evidence="3" id="KW-1003">Cell membrane</keyword>
<protein>
    <submittedName>
        <fullName evidence="10">Multiple sugar transport system permease protein</fullName>
    </submittedName>
</protein>
<keyword evidence="11" id="KW-1185">Reference proteome</keyword>
<dbReference type="EMBL" id="JACGWV010000001">
    <property type="protein sequence ID" value="MBA8808097.1"/>
    <property type="molecule type" value="Genomic_DNA"/>
</dbReference>
<evidence type="ECO:0000256" key="8">
    <source>
        <dbReference type="SAM" id="MobiDB-lite"/>
    </source>
</evidence>
<dbReference type="InterPro" id="IPR000515">
    <property type="entry name" value="MetI-like"/>
</dbReference>
<sequence length="329" mass="35616">MTAARPAPPHTAPARTRVARPKARTGLARRENRSGWLLVSPSLAVVALVVLLPFALVVVFGFSEIRLVDIPFLGTEPIEWSLDNFRRAAASQAFWGALWTTVLYAGLTAVGSLAVGLVLALALRRPFPGRGLVRALLLVPYVLPVVAAATIWKTMLNPQYGVVNAFGRAYLGWDTPVGFLSTTSADVWGIPVPVALLVVVLFDIWKSAPLAFLFLTARLQSVPGEIEEAAALDGAGRRQILRFILLPQLRAVALLLLLLRFIWSFQTFDDVYLLTEGAGSTQVMAIQVYTELVTKADIGSAAAFGLLMSLILGVLLVGYVLLSRRTEES</sequence>
<dbReference type="InterPro" id="IPR035906">
    <property type="entry name" value="MetI-like_sf"/>
</dbReference>
<gene>
    <name evidence="10" type="ORF">FHX71_002039</name>
</gene>
<keyword evidence="6 7" id="KW-0472">Membrane</keyword>
<evidence type="ECO:0000259" key="9">
    <source>
        <dbReference type="PROSITE" id="PS50928"/>
    </source>
</evidence>
<feature type="transmembrane region" description="Helical" evidence="7">
    <location>
        <begin position="298"/>
        <end position="322"/>
    </location>
</feature>
<keyword evidence="5 7" id="KW-1133">Transmembrane helix</keyword>
<comment type="caution">
    <text evidence="10">The sequence shown here is derived from an EMBL/GenBank/DDBJ whole genome shotgun (WGS) entry which is preliminary data.</text>
</comment>
<dbReference type="PANTHER" id="PTHR43227:SF8">
    <property type="entry name" value="DIACETYLCHITOBIOSE UPTAKE SYSTEM PERMEASE PROTEIN DASB"/>
    <property type="match status" value="1"/>
</dbReference>
<dbReference type="GO" id="GO:0005886">
    <property type="term" value="C:plasma membrane"/>
    <property type="evidence" value="ECO:0007669"/>
    <property type="project" value="UniProtKB-SubCell"/>
</dbReference>
<evidence type="ECO:0000256" key="2">
    <source>
        <dbReference type="ARBA" id="ARBA00022448"/>
    </source>
</evidence>
<comment type="similarity">
    <text evidence="7">Belongs to the binding-protein-dependent transport system permease family.</text>
</comment>
<dbReference type="AlphaFoldDB" id="A0A7W3J885"/>
<evidence type="ECO:0000256" key="7">
    <source>
        <dbReference type="RuleBase" id="RU363032"/>
    </source>
</evidence>
<organism evidence="10 11">
    <name type="scientific">Promicromonospora sukumoe</name>
    <dbReference type="NCBI Taxonomy" id="88382"/>
    <lineage>
        <taxon>Bacteria</taxon>
        <taxon>Bacillati</taxon>
        <taxon>Actinomycetota</taxon>
        <taxon>Actinomycetes</taxon>
        <taxon>Micrococcales</taxon>
        <taxon>Promicromonosporaceae</taxon>
        <taxon>Promicromonospora</taxon>
    </lineage>
</organism>
<feature type="transmembrane region" description="Helical" evidence="7">
    <location>
        <begin position="243"/>
        <end position="263"/>
    </location>
</feature>
<name>A0A7W3J885_9MICO</name>
<dbReference type="Proteomes" id="UP000540568">
    <property type="component" value="Unassembled WGS sequence"/>
</dbReference>
<evidence type="ECO:0000256" key="3">
    <source>
        <dbReference type="ARBA" id="ARBA00022475"/>
    </source>
</evidence>
<dbReference type="Gene3D" id="1.10.3720.10">
    <property type="entry name" value="MetI-like"/>
    <property type="match status" value="1"/>
</dbReference>
<feature type="domain" description="ABC transmembrane type-1" evidence="9">
    <location>
        <begin position="98"/>
        <end position="319"/>
    </location>
</feature>
<feature type="transmembrane region" description="Helical" evidence="7">
    <location>
        <begin position="102"/>
        <end position="123"/>
    </location>
</feature>
<feature type="transmembrane region" description="Helical" evidence="7">
    <location>
        <begin position="187"/>
        <end position="205"/>
    </location>
</feature>
<accession>A0A7W3J885</accession>
<evidence type="ECO:0000256" key="6">
    <source>
        <dbReference type="ARBA" id="ARBA00023136"/>
    </source>
</evidence>
<dbReference type="GO" id="GO:0055085">
    <property type="term" value="P:transmembrane transport"/>
    <property type="evidence" value="ECO:0007669"/>
    <property type="project" value="InterPro"/>
</dbReference>
<evidence type="ECO:0000256" key="4">
    <source>
        <dbReference type="ARBA" id="ARBA00022692"/>
    </source>
</evidence>
<evidence type="ECO:0000313" key="10">
    <source>
        <dbReference type="EMBL" id="MBA8808097.1"/>
    </source>
</evidence>
<evidence type="ECO:0000256" key="5">
    <source>
        <dbReference type="ARBA" id="ARBA00022989"/>
    </source>
</evidence>
<dbReference type="Pfam" id="PF00528">
    <property type="entry name" value="BPD_transp_1"/>
    <property type="match status" value="1"/>
</dbReference>
<evidence type="ECO:0000256" key="1">
    <source>
        <dbReference type="ARBA" id="ARBA00004651"/>
    </source>
</evidence>
<comment type="subcellular location">
    <subcellularLocation>
        <location evidence="1 7">Cell membrane</location>
        <topology evidence="1 7">Multi-pass membrane protein</topology>
    </subcellularLocation>
</comment>
<dbReference type="CDD" id="cd06261">
    <property type="entry name" value="TM_PBP2"/>
    <property type="match status" value="1"/>
</dbReference>
<keyword evidence="4 7" id="KW-0812">Transmembrane</keyword>
<dbReference type="PROSITE" id="PS50928">
    <property type="entry name" value="ABC_TM1"/>
    <property type="match status" value="1"/>
</dbReference>
<keyword evidence="2 7" id="KW-0813">Transport</keyword>